<sequence>MSSSDVTFIAHREEFRSIVGDDSAPPSVFLLADTGSLSQSLYHEACIYHQATRSVFVTSNQLPNDNDASCLATSNKHVKLWRIYDPGLDIKATQIEEVRFPGIETAMLNGGVNFDNGSLLLCAQGSKDAKDLSGLIKVPIPTESNPNPTPEIIVDSFYGIPFNSVNDVIIHPQDHSIWFTDPPYGFHQEIRLQPQLPHHVYRFDPKTGIRVMADHFTTRPNGLCFSPDLKTLYVTDTGAIHGSATVPVDLTGPSHIYAFDIVFQDGQTTEPFLMNRRIFAFAPGRFPDGIKCDMFGNVYSGCGDGIEIWNRSGVQIGTIQIPGGVANFCFGEKGVLYACNETRFFKIQLHGEGIRGALLGI</sequence>
<evidence type="ECO:0000313" key="2">
    <source>
        <dbReference type="EMBL" id="ODQ69661.1"/>
    </source>
</evidence>
<evidence type="ECO:0000259" key="1">
    <source>
        <dbReference type="Pfam" id="PF08450"/>
    </source>
</evidence>
<dbReference type="EMBL" id="KV454303">
    <property type="protein sequence ID" value="ODQ69661.1"/>
    <property type="molecule type" value="Genomic_DNA"/>
</dbReference>
<dbReference type="AlphaFoldDB" id="A0A1E3PW81"/>
<evidence type="ECO:0000313" key="3">
    <source>
        <dbReference type="Proteomes" id="UP000094385"/>
    </source>
</evidence>
<organism evidence="2 3">
    <name type="scientific">Lipomyces starkeyi NRRL Y-11557</name>
    <dbReference type="NCBI Taxonomy" id="675824"/>
    <lineage>
        <taxon>Eukaryota</taxon>
        <taxon>Fungi</taxon>
        <taxon>Dikarya</taxon>
        <taxon>Ascomycota</taxon>
        <taxon>Saccharomycotina</taxon>
        <taxon>Lipomycetes</taxon>
        <taxon>Lipomycetales</taxon>
        <taxon>Lipomycetaceae</taxon>
        <taxon>Lipomyces</taxon>
    </lineage>
</organism>
<dbReference type="Proteomes" id="UP000094385">
    <property type="component" value="Unassembled WGS sequence"/>
</dbReference>
<dbReference type="PANTHER" id="PTHR47064">
    <property type="entry name" value="PUTATIVE (AFU_ORTHOLOGUE AFUA_1G08990)-RELATED"/>
    <property type="match status" value="1"/>
</dbReference>
<dbReference type="SUPFAM" id="SSF63829">
    <property type="entry name" value="Calcium-dependent phosphotriesterase"/>
    <property type="match status" value="1"/>
</dbReference>
<reference evidence="2 3" key="1">
    <citation type="journal article" date="2016" name="Proc. Natl. Acad. Sci. U.S.A.">
        <title>Comparative genomics of biotechnologically important yeasts.</title>
        <authorList>
            <person name="Riley R."/>
            <person name="Haridas S."/>
            <person name="Wolfe K.H."/>
            <person name="Lopes M.R."/>
            <person name="Hittinger C.T."/>
            <person name="Goeker M."/>
            <person name="Salamov A.A."/>
            <person name="Wisecaver J.H."/>
            <person name="Long T.M."/>
            <person name="Calvey C.H."/>
            <person name="Aerts A.L."/>
            <person name="Barry K.W."/>
            <person name="Choi C."/>
            <person name="Clum A."/>
            <person name="Coughlan A.Y."/>
            <person name="Deshpande S."/>
            <person name="Douglass A.P."/>
            <person name="Hanson S.J."/>
            <person name="Klenk H.-P."/>
            <person name="LaButti K.M."/>
            <person name="Lapidus A."/>
            <person name="Lindquist E.A."/>
            <person name="Lipzen A.M."/>
            <person name="Meier-Kolthoff J.P."/>
            <person name="Ohm R.A."/>
            <person name="Otillar R.P."/>
            <person name="Pangilinan J.L."/>
            <person name="Peng Y."/>
            <person name="Rokas A."/>
            <person name="Rosa C.A."/>
            <person name="Scheuner C."/>
            <person name="Sibirny A.A."/>
            <person name="Slot J.C."/>
            <person name="Stielow J.B."/>
            <person name="Sun H."/>
            <person name="Kurtzman C.P."/>
            <person name="Blackwell M."/>
            <person name="Grigoriev I.V."/>
            <person name="Jeffries T.W."/>
        </authorList>
    </citation>
    <scope>NUCLEOTIDE SEQUENCE [LARGE SCALE GENOMIC DNA]</scope>
    <source>
        <strain evidence="2 3">NRRL Y-11557</strain>
    </source>
</reference>
<dbReference type="Gene3D" id="2.120.10.30">
    <property type="entry name" value="TolB, C-terminal domain"/>
    <property type="match status" value="1"/>
</dbReference>
<dbReference type="InterPro" id="IPR052988">
    <property type="entry name" value="Oryzine_lactonohydrolase"/>
</dbReference>
<feature type="domain" description="SMP-30/Gluconolactonase/LRE-like region" evidence="1">
    <location>
        <begin position="152"/>
        <end position="333"/>
    </location>
</feature>
<dbReference type="OrthoDB" id="423498at2759"/>
<protein>
    <recommendedName>
        <fullName evidence="1">SMP-30/Gluconolactonase/LRE-like region domain-containing protein</fullName>
    </recommendedName>
</protein>
<dbReference type="InterPro" id="IPR013658">
    <property type="entry name" value="SGL"/>
</dbReference>
<dbReference type="PANTHER" id="PTHR47064:SF2">
    <property type="entry name" value="SMP-30_GLUCONOLACTONASE_LRE-LIKE REGION DOMAIN-CONTAINING PROTEIN-RELATED"/>
    <property type="match status" value="1"/>
</dbReference>
<dbReference type="InterPro" id="IPR011042">
    <property type="entry name" value="6-blade_b-propeller_TolB-like"/>
</dbReference>
<accession>A0A1E3PW81</accession>
<gene>
    <name evidence="2" type="ORF">LIPSTDRAFT_192906</name>
</gene>
<dbReference type="Pfam" id="PF08450">
    <property type="entry name" value="SGL"/>
    <property type="match status" value="1"/>
</dbReference>
<name>A0A1E3PW81_LIPST</name>
<proteinExistence type="predicted"/>
<dbReference type="STRING" id="675824.A0A1E3PW81"/>
<keyword evidence="3" id="KW-1185">Reference proteome</keyword>